<evidence type="ECO:0000313" key="3">
    <source>
        <dbReference type="Proteomes" id="UP000654075"/>
    </source>
</evidence>
<dbReference type="Proteomes" id="UP000654075">
    <property type="component" value="Unassembled WGS sequence"/>
</dbReference>
<protein>
    <submittedName>
        <fullName evidence="2">Uncharacterized protein</fullName>
    </submittedName>
</protein>
<evidence type="ECO:0000256" key="1">
    <source>
        <dbReference type="SAM" id="MobiDB-lite"/>
    </source>
</evidence>
<organism evidence="2 3">
    <name type="scientific">Polarella glacialis</name>
    <name type="common">Dinoflagellate</name>
    <dbReference type="NCBI Taxonomy" id="89957"/>
    <lineage>
        <taxon>Eukaryota</taxon>
        <taxon>Sar</taxon>
        <taxon>Alveolata</taxon>
        <taxon>Dinophyceae</taxon>
        <taxon>Suessiales</taxon>
        <taxon>Suessiaceae</taxon>
        <taxon>Polarella</taxon>
    </lineage>
</organism>
<evidence type="ECO:0000313" key="2">
    <source>
        <dbReference type="EMBL" id="CAE8582238.1"/>
    </source>
</evidence>
<comment type="caution">
    <text evidence="2">The sequence shown here is derived from an EMBL/GenBank/DDBJ whole genome shotgun (WGS) entry which is preliminary data.</text>
</comment>
<feature type="compositionally biased region" description="Low complexity" evidence="1">
    <location>
        <begin position="8"/>
        <end position="56"/>
    </location>
</feature>
<feature type="region of interest" description="Disordered" evidence="1">
    <location>
        <begin position="1"/>
        <end position="56"/>
    </location>
</feature>
<accession>A0A813D3X3</accession>
<proteinExistence type="predicted"/>
<sequence length="263" mass="27798">MAQPAHLTTQQNKQQQQKQQPNNNKTATTQQHQQEQQNQQNNNNSDKNNNSNSSTQLMDGLVVHSPRSTNNFSTVRSYPVRGGAPNLRIPPVACSACKSASKTGCNCFCTEKLTLDVPSRYAGAQRATLTCSNNSSGSVVSFACCIKTALSPSLASVSAAAATIAAHQTNKNGGVVTGVFDFCLRAWYSRPASTIAVATGCCVGTITVLNKHASCCRTLPAVVRPSLADATVSLSGPVHGSWTLTFLGCCFPTEGGCFLRPKI</sequence>
<dbReference type="AlphaFoldDB" id="A0A813D3X3"/>
<name>A0A813D3X3_POLGL</name>
<reference evidence="2" key="1">
    <citation type="submission" date="2021-02" db="EMBL/GenBank/DDBJ databases">
        <authorList>
            <person name="Dougan E. K."/>
            <person name="Rhodes N."/>
            <person name="Thang M."/>
            <person name="Chan C."/>
        </authorList>
    </citation>
    <scope>NUCLEOTIDE SEQUENCE</scope>
</reference>
<dbReference type="EMBL" id="CAJNNV010000329">
    <property type="protein sequence ID" value="CAE8582238.1"/>
    <property type="molecule type" value="Genomic_DNA"/>
</dbReference>
<keyword evidence="3" id="KW-1185">Reference proteome</keyword>
<gene>
    <name evidence="2" type="ORF">PGLA1383_LOCUS1238</name>
</gene>